<evidence type="ECO:0000256" key="8">
    <source>
        <dbReference type="PIRSR" id="PIRSR611782-2"/>
    </source>
</evidence>
<evidence type="ECO:0000256" key="2">
    <source>
        <dbReference type="ARBA" id="ARBA00022670"/>
    </source>
</evidence>
<feature type="domain" description="PDZ" evidence="9">
    <location>
        <begin position="275"/>
        <end position="379"/>
    </location>
</feature>
<dbReference type="Pfam" id="PF13180">
    <property type="entry name" value="PDZ_2"/>
    <property type="match status" value="1"/>
</dbReference>
<evidence type="ECO:0000256" key="6">
    <source>
        <dbReference type="ARBA" id="ARBA00022825"/>
    </source>
</evidence>
<feature type="binding site" evidence="8">
    <location>
        <begin position="240"/>
        <end position="242"/>
    </location>
    <ligand>
        <name>substrate</name>
    </ligand>
</feature>
<keyword evidence="5" id="KW-0378">Hydrolase</keyword>
<feature type="binding site" evidence="8">
    <location>
        <position position="162"/>
    </location>
    <ligand>
        <name>substrate</name>
    </ligand>
</feature>
<dbReference type="Proteomes" id="UP000076404">
    <property type="component" value="Chromosome"/>
</dbReference>
<dbReference type="InterPro" id="IPR011782">
    <property type="entry name" value="Pept_S1C_Do"/>
</dbReference>
<keyword evidence="4" id="KW-0677">Repeat</keyword>
<evidence type="ECO:0000256" key="3">
    <source>
        <dbReference type="ARBA" id="ARBA00022729"/>
    </source>
</evidence>
<dbReference type="RefSeq" id="WP_053334089.1">
    <property type="nucleotide sequence ID" value="NZ_CP011454.1"/>
</dbReference>
<dbReference type="STRING" id="1379270.GEMMAAP_11940"/>
<name>A0A143BLA8_9BACT</name>
<dbReference type="eggNOG" id="COG0265">
    <property type="taxonomic scope" value="Bacteria"/>
</dbReference>
<dbReference type="PANTHER" id="PTHR43343">
    <property type="entry name" value="PEPTIDASE S12"/>
    <property type="match status" value="1"/>
</dbReference>
<dbReference type="Gene3D" id="2.40.10.120">
    <property type="match status" value="1"/>
</dbReference>
<accession>A0A143BLA8</accession>
<gene>
    <name evidence="10" type="ORF">GEMMAAP_11940</name>
</gene>
<dbReference type="GO" id="GO:0004252">
    <property type="term" value="F:serine-type endopeptidase activity"/>
    <property type="evidence" value="ECO:0007669"/>
    <property type="project" value="InterPro"/>
</dbReference>
<feature type="active site" description="Charge relay system" evidence="7">
    <location>
        <position position="242"/>
    </location>
</feature>
<reference evidence="10 11" key="1">
    <citation type="journal article" date="2014" name="Proc. Natl. Acad. Sci. U.S.A.">
        <title>Functional type 2 photosynthetic reaction centers found in the rare bacterial phylum Gemmatimonadetes.</title>
        <authorList>
            <person name="Zeng Y."/>
            <person name="Feng F."/>
            <person name="Medova H."/>
            <person name="Dean J."/>
            <person name="Koblizek M."/>
        </authorList>
    </citation>
    <scope>NUCLEOTIDE SEQUENCE [LARGE SCALE GENOMIC DNA]</scope>
    <source>
        <strain evidence="10 11">AP64</strain>
    </source>
</reference>
<feature type="binding site" evidence="8">
    <location>
        <position position="132"/>
    </location>
    <ligand>
        <name>substrate</name>
    </ligand>
</feature>
<evidence type="ECO:0000256" key="7">
    <source>
        <dbReference type="PIRSR" id="PIRSR611782-1"/>
    </source>
</evidence>
<feature type="active site" description="Charge relay system" evidence="7">
    <location>
        <position position="132"/>
    </location>
</feature>
<dbReference type="OrthoDB" id="9758917at2"/>
<dbReference type="EMBL" id="CP011454">
    <property type="protein sequence ID" value="AMW05321.1"/>
    <property type="molecule type" value="Genomic_DNA"/>
</dbReference>
<dbReference type="Gene3D" id="2.30.42.10">
    <property type="match status" value="2"/>
</dbReference>
<keyword evidence="6" id="KW-0720">Serine protease</keyword>
<dbReference type="PRINTS" id="PR00834">
    <property type="entry name" value="PROTEASES2C"/>
</dbReference>
<dbReference type="PROSITE" id="PS50106">
    <property type="entry name" value="PDZ"/>
    <property type="match status" value="1"/>
</dbReference>
<proteinExistence type="inferred from homology"/>
<dbReference type="KEGG" id="gph:GEMMAAP_11940"/>
<dbReference type="InterPro" id="IPR051201">
    <property type="entry name" value="Chloro_Bact_Ser_Proteases"/>
</dbReference>
<dbReference type="PANTHER" id="PTHR43343:SF3">
    <property type="entry name" value="PROTEASE DO-LIKE 8, CHLOROPLASTIC"/>
    <property type="match status" value="1"/>
</dbReference>
<dbReference type="GO" id="GO:0006508">
    <property type="term" value="P:proteolysis"/>
    <property type="evidence" value="ECO:0007669"/>
    <property type="project" value="UniProtKB-KW"/>
</dbReference>
<dbReference type="FunFam" id="2.40.10.10:FF:000001">
    <property type="entry name" value="Periplasmic serine protease DegS"/>
    <property type="match status" value="1"/>
</dbReference>
<keyword evidence="3" id="KW-0732">Signal</keyword>
<dbReference type="InterPro" id="IPR036034">
    <property type="entry name" value="PDZ_sf"/>
</dbReference>
<dbReference type="SUPFAM" id="SSF50156">
    <property type="entry name" value="PDZ domain-like"/>
    <property type="match status" value="2"/>
</dbReference>
<keyword evidence="11" id="KW-1185">Reference proteome</keyword>
<evidence type="ECO:0000259" key="9">
    <source>
        <dbReference type="PROSITE" id="PS50106"/>
    </source>
</evidence>
<dbReference type="AlphaFoldDB" id="A0A143BLA8"/>
<evidence type="ECO:0000313" key="11">
    <source>
        <dbReference type="Proteomes" id="UP000076404"/>
    </source>
</evidence>
<dbReference type="SUPFAM" id="SSF50494">
    <property type="entry name" value="Trypsin-like serine proteases"/>
    <property type="match status" value="1"/>
</dbReference>
<organism evidence="10 11">
    <name type="scientific">Gemmatimonas phototrophica</name>
    <dbReference type="NCBI Taxonomy" id="1379270"/>
    <lineage>
        <taxon>Bacteria</taxon>
        <taxon>Pseudomonadati</taxon>
        <taxon>Gemmatimonadota</taxon>
        <taxon>Gemmatimonadia</taxon>
        <taxon>Gemmatimonadales</taxon>
        <taxon>Gemmatimonadaceae</taxon>
        <taxon>Gemmatimonas</taxon>
    </lineage>
</organism>
<keyword evidence="2" id="KW-0645">Protease</keyword>
<dbReference type="SMART" id="SM00228">
    <property type="entry name" value="PDZ"/>
    <property type="match status" value="2"/>
</dbReference>
<protein>
    <recommendedName>
        <fullName evidence="9">PDZ domain-containing protein</fullName>
    </recommendedName>
</protein>
<dbReference type="InterPro" id="IPR009003">
    <property type="entry name" value="Peptidase_S1_PA"/>
</dbReference>
<dbReference type="InterPro" id="IPR001940">
    <property type="entry name" value="Peptidase_S1C"/>
</dbReference>
<evidence type="ECO:0000313" key="10">
    <source>
        <dbReference type="EMBL" id="AMW05321.1"/>
    </source>
</evidence>
<reference evidence="10 11" key="2">
    <citation type="journal article" date="2016" name="Environ. Microbiol. Rep.">
        <title>Metagenomic evidence for the presence of phototrophic Gemmatimonadetes bacteria in diverse environments.</title>
        <authorList>
            <person name="Zeng Y."/>
            <person name="Baumbach J."/>
            <person name="Barbosa E.G."/>
            <person name="Azevedo V."/>
            <person name="Zhang C."/>
            <person name="Koblizek M."/>
        </authorList>
    </citation>
    <scope>NUCLEOTIDE SEQUENCE [LARGE SCALE GENOMIC DNA]</scope>
    <source>
        <strain evidence="10 11">AP64</strain>
    </source>
</reference>
<dbReference type="NCBIfam" id="TIGR02037">
    <property type="entry name" value="degP_htrA_DO"/>
    <property type="match status" value="1"/>
</dbReference>
<dbReference type="Pfam" id="PF13365">
    <property type="entry name" value="Trypsin_2"/>
    <property type="match status" value="1"/>
</dbReference>
<evidence type="ECO:0000256" key="4">
    <source>
        <dbReference type="ARBA" id="ARBA00022737"/>
    </source>
</evidence>
<evidence type="ECO:0000256" key="1">
    <source>
        <dbReference type="ARBA" id="ARBA00010541"/>
    </source>
</evidence>
<sequence>MAARFSRFRFATAAVVSFAGGVFFASGMDWTKISWAQSTSGNRPVVSARGPMSPEGTGSFADIAERVTPGVVAVNTTRTVRPRGNPRGRDPQGMEEFLEQFGGPQQRQQRQQRGEGSGFIMSTDGYIVTNNHVVADADQVSITLSDGRQFKAKVVGTDSTTDVAVVKIDAKGLPTLTIGNDETTRIGEWVLAVGNPLGLDFTVTAGIISAKGRGSEINLPNAGNFTISDFIQTDAAINPGNSGGPLINMRGEVIGLNSAIASQTGFYSGYGFAIPITLVKNVTDDLIKEGRVRLPVMGVSVTRIEPEDAGINGLARVAGVKVAGFNPPDGGPAKAAGIEVGDVIITVDGKPVDRVSSLQRIVRMRKVGERIPVEVMRFGTKKRFEVRLVEAENIMRLANNTETPGAAANPSAGKLGLTVEALPADIATRLRTNGRGVRVAEVSEDGPARDKIAAGSDVVLAVLYPKPQRDVRSVADLQAAIAALKDGDYVSLLVQSMDPRLGQRVVNLRIGG</sequence>
<comment type="similarity">
    <text evidence="1">Belongs to the peptidase S1C family.</text>
</comment>
<dbReference type="InterPro" id="IPR001478">
    <property type="entry name" value="PDZ"/>
</dbReference>
<evidence type="ECO:0000256" key="5">
    <source>
        <dbReference type="ARBA" id="ARBA00022801"/>
    </source>
</evidence>
<feature type="active site" description="Charge relay system" evidence="7">
    <location>
        <position position="162"/>
    </location>
</feature>